<dbReference type="AlphaFoldDB" id="A0A6G1H1M7"/>
<gene>
    <name evidence="4" type="ORF">K402DRAFT_331409</name>
</gene>
<protein>
    <recommendedName>
        <fullName evidence="3">C2H2-type domain-containing protein</fullName>
    </recommendedName>
</protein>
<keyword evidence="1" id="KW-0863">Zinc-finger</keyword>
<dbReference type="EMBL" id="ML977154">
    <property type="protein sequence ID" value="KAF1987111.1"/>
    <property type="molecule type" value="Genomic_DNA"/>
</dbReference>
<sequence length="315" mass="36088">MFDSFISFTASNSPNAYPEPDTPTLPATSSPVPWLTISPTPPTRTLAPSNPPAPPPTTQKQASQRDPIYSCDYCRRCDIWVVDIIWHELGSKNHHPCPRCRFDARFRKDLVHHWRISTCMIVCDGCLNGFLSMEKLREHYRKVPTCMQCKIHFESQKSLFRHRRIHLPHNRQCFACPLLFQSYADILRHLESGTCKSGIKHFHLDQCTATFPHWQNFMASHQHRLHIFDPSKHPVPVTIVNGVERLRPSFVCAACVCHSGRDGGGKYAFERLSQLVAHWEDPLEHRVAVVGDDGTPKMLVQWLRGSFSVRAIFNT</sequence>
<proteinExistence type="predicted"/>
<keyword evidence="1" id="KW-0862">Zinc</keyword>
<dbReference type="InterPro" id="IPR013087">
    <property type="entry name" value="Znf_C2H2_type"/>
</dbReference>
<evidence type="ECO:0000313" key="5">
    <source>
        <dbReference type="Proteomes" id="UP000800041"/>
    </source>
</evidence>
<keyword evidence="1" id="KW-0479">Metal-binding</keyword>
<dbReference type="GO" id="GO:0008270">
    <property type="term" value="F:zinc ion binding"/>
    <property type="evidence" value="ECO:0007669"/>
    <property type="project" value="UniProtKB-KW"/>
</dbReference>
<dbReference type="PROSITE" id="PS00028">
    <property type="entry name" value="ZINC_FINGER_C2H2_1"/>
    <property type="match status" value="1"/>
</dbReference>
<organism evidence="4 5">
    <name type="scientific">Aulographum hederae CBS 113979</name>
    <dbReference type="NCBI Taxonomy" id="1176131"/>
    <lineage>
        <taxon>Eukaryota</taxon>
        <taxon>Fungi</taxon>
        <taxon>Dikarya</taxon>
        <taxon>Ascomycota</taxon>
        <taxon>Pezizomycotina</taxon>
        <taxon>Dothideomycetes</taxon>
        <taxon>Pleosporomycetidae</taxon>
        <taxon>Aulographales</taxon>
        <taxon>Aulographaceae</taxon>
    </lineage>
</organism>
<evidence type="ECO:0000256" key="1">
    <source>
        <dbReference type="PROSITE-ProRule" id="PRU00042"/>
    </source>
</evidence>
<evidence type="ECO:0000259" key="3">
    <source>
        <dbReference type="PROSITE" id="PS50157"/>
    </source>
</evidence>
<keyword evidence="5" id="KW-1185">Reference proteome</keyword>
<evidence type="ECO:0000313" key="4">
    <source>
        <dbReference type="EMBL" id="KAF1987111.1"/>
    </source>
</evidence>
<feature type="domain" description="C2H2-type" evidence="3">
    <location>
        <begin position="144"/>
        <end position="171"/>
    </location>
</feature>
<accession>A0A6G1H1M7</accession>
<reference evidence="4" key="1">
    <citation type="journal article" date="2020" name="Stud. Mycol.">
        <title>101 Dothideomycetes genomes: a test case for predicting lifestyles and emergence of pathogens.</title>
        <authorList>
            <person name="Haridas S."/>
            <person name="Albert R."/>
            <person name="Binder M."/>
            <person name="Bloem J."/>
            <person name="Labutti K."/>
            <person name="Salamov A."/>
            <person name="Andreopoulos B."/>
            <person name="Baker S."/>
            <person name="Barry K."/>
            <person name="Bills G."/>
            <person name="Bluhm B."/>
            <person name="Cannon C."/>
            <person name="Castanera R."/>
            <person name="Culley D."/>
            <person name="Daum C."/>
            <person name="Ezra D."/>
            <person name="Gonzalez J."/>
            <person name="Henrissat B."/>
            <person name="Kuo A."/>
            <person name="Liang C."/>
            <person name="Lipzen A."/>
            <person name="Lutzoni F."/>
            <person name="Magnuson J."/>
            <person name="Mondo S."/>
            <person name="Nolan M."/>
            <person name="Ohm R."/>
            <person name="Pangilinan J."/>
            <person name="Park H.-J."/>
            <person name="Ramirez L."/>
            <person name="Alfaro M."/>
            <person name="Sun H."/>
            <person name="Tritt A."/>
            <person name="Yoshinaga Y."/>
            <person name="Zwiers L.-H."/>
            <person name="Turgeon B."/>
            <person name="Goodwin S."/>
            <person name="Spatafora J."/>
            <person name="Crous P."/>
            <person name="Grigoriev I."/>
        </authorList>
    </citation>
    <scope>NUCLEOTIDE SEQUENCE</scope>
    <source>
        <strain evidence="4">CBS 113979</strain>
    </source>
</reference>
<name>A0A6G1H1M7_9PEZI</name>
<dbReference type="Proteomes" id="UP000800041">
    <property type="component" value="Unassembled WGS sequence"/>
</dbReference>
<dbReference type="OrthoDB" id="6105938at2759"/>
<dbReference type="PROSITE" id="PS50157">
    <property type="entry name" value="ZINC_FINGER_C2H2_2"/>
    <property type="match status" value="1"/>
</dbReference>
<evidence type="ECO:0000256" key="2">
    <source>
        <dbReference type="SAM" id="MobiDB-lite"/>
    </source>
</evidence>
<feature type="region of interest" description="Disordered" evidence="2">
    <location>
        <begin position="11"/>
        <end position="64"/>
    </location>
</feature>